<feature type="region of interest" description="Disordered" evidence="1">
    <location>
        <begin position="1"/>
        <end position="21"/>
    </location>
</feature>
<dbReference type="Proteomes" id="UP000186218">
    <property type="component" value="Unassembled WGS sequence"/>
</dbReference>
<protein>
    <submittedName>
        <fullName evidence="4">Thioesterase-like superfamily protein</fullName>
    </submittedName>
</protein>
<dbReference type="EMBL" id="FTNT01000003">
    <property type="protein sequence ID" value="SIR89220.1"/>
    <property type="molecule type" value="Genomic_DNA"/>
</dbReference>
<dbReference type="InterPro" id="IPR029069">
    <property type="entry name" value="HotDog_dom_sf"/>
</dbReference>
<dbReference type="SUPFAM" id="SSF54637">
    <property type="entry name" value="Thioesterase/thiol ester dehydrase-isomerase"/>
    <property type="match status" value="1"/>
</dbReference>
<evidence type="ECO:0000313" key="4">
    <source>
        <dbReference type="EMBL" id="SIR89220.1"/>
    </source>
</evidence>
<dbReference type="Gene3D" id="2.40.160.210">
    <property type="entry name" value="Acyl-CoA thioesterase, double hotdog domain"/>
    <property type="match status" value="1"/>
</dbReference>
<dbReference type="InterPro" id="IPR049450">
    <property type="entry name" value="ACOT8-like_C"/>
</dbReference>
<evidence type="ECO:0000259" key="2">
    <source>
        <dbReference type="Pfam" id="PF13622"/>
    </source>
</evidence>
<dbReference type="STRING" id="1344003.SAMN05445060_1461"/>
<keyword evidence="5" id="KW-1185">Reference proteome</keyword>
<dbReference type="Pfam" id="PF20789">
    <property type="entry name" value="4HBT_3C"/>
    <property type="match status" value="1"/>
</dbReference>
<dbReference type="Pfam" id="PF13622">
    <property type="entry name" value="4HBT_3"/>
    <property type="match status" value="1"/>
</dbReference>
<dbReference type="InterPro" id="IPR049449">
    <property type="entry name" value="TesB_ACOT8-like_N"/>
</dbReference>
<feature type="domain" description="Acyl-CoA thioesterase-like N-terminal HotDog" evidence="2">
    <location>
        <begin position="38"/>
        <end position="125"/>
    </location>
</feature>
<gene>
    <name evidence="4" type="ORF">SAMN05445060_1461</name>
</gene>
<dbReference type="RefSeq" id="WP_076477942.1">
    <property type="nucleotide sequence ID" value="NZ_FTNT01000003.1"/>
</dbReference>
<evidence type="ECO:0000256" key="1">
    <source>
        <dbReference type="SAM" id="MobiDB-lite"/>
    </source>
</evidence>
<reference evidence="4 5" key="1">
    <citation type="submission" date="2017-01" db="EMBL/GenBank/DDBJ databases">
        <authorList>
            <person name="Mah S.A."/>
            <person name="Swanson W.J."/>
            <person name="Moy G.W."/>
            <person name="Vacquier V.D."/>
        </authorList>
    </citation>
    <scope>NUCLEOTIDE SEQUENCE [LARGE SCALE GENOMIC DNA]</scope>
    <source>
        <strain evidence="4 5">CPCC 203464</strain>
    </source>
</reference>
<sequence length="290" mass="30850">MSVTDEPAATPPYYRRLPTDPTDAQGYEYFQPSESTVSVWSTQIQHGGPPSALLVRALERCTGDASGKQFSRVTIDILGAVSLGVNRVCATMIRPGRQIAQVQAELETQGSDATFRVAARATAWLLMTSDTAAIVEDVAPPLRPGPDDVATEVGISSQVGEGVSWGDTGFVGTVRFGQLPTGIGATAATWLQPTVDLVAGERASPLQRFFTVVDVANGLGTTLQPDEWSWMNTDTTVHLVRPPRGDWFGIDSRMAVGPTGVGATFSELFDDQGCVGRGAQTTLLSRQQHG</sequence>
<evidence type="ECO:0000259" key="3">
    <source>
        <dbReference type="Pfam" id="PF20789"/>
    </source>
</evidence>
<dbReference type="InterPro" id="IPR042171">
    <property type="entry name" value="Acyl-CoA_hotdog"/>
</dbReference>
<dbReference type="OrthoDB" id="1413770at2"/>
<proteinExistence type="predicted"/>
<accession>A0A1N7EMC0</accession>
<name>A0A1N7EMC0_9NOCA</name>
<evidence type="ECO:0000313" key="5">
    <source>
        <dbReference type="Proteomes" id="UP000186218"/>
    </source>
</evidence>
<feature type="domain" description="Acyl-CoA thioesterase-like C-terminal" evidence="3">
    <location>
        <begin position="185"/>
        <end position="283"/>
    </location>
</feature>
<dbReference type="AlphaFoldDB" id="A0A1N7EMC0"/>
<organism evidence="4 5">
    <name type="scientific">Williamsia sterculiae</name>
    <dbReference type="NCBI Taxonomy" id="1344003"/>
    <lineage>
        <taxon>Bacteria</taxon>
        <taxon>Bacillati</taxon>
        <taxon>Actinomycetota</taxon>
        <taxon>Actinomycetes</taxon>
        <taxon>Mycobacteriales</taxon>
        <taxon>Nocardiaceae</taxon>
        <taxon>Williamsia</taxon>
    </lineage>
</organism>